<organism evidence="7 8">
    <name type="scientific">Colletotrichum spinosum</name>
    <dbReference type="NCBI Taxonomy" id="1347390"/>
    <lineage>
        <taxon>Eukaryota</taxon>
        <taxon>Fungi</taxon>
        <taxon>Dikarya</taxon>
        <taxon>Ascomycota</taxon>
        <taxon>Pezizomycotina</taxon>
        <taxon>Sordariomycetes</taxon>
        <taxon>Hypocreomycetidae</taxon>
        <taxon>Glomerellales</taxon>
        <taxon>Glomerellaceae</taxon>
        <taxon>Colletotrichum</taxon>
        <taxon>Colletotrichum orbiculare species complex</taxon>
    </lineage>
</organism>
<comment type="caution">
    <text evidence="7">The sequence shown here is derived from an EMBL/GenBank/DDBJ whole genome shotgun (WGS) entry which is preliminary data.</text>
</comment>
<dbReference type="Pfam" id="PF16216">
    <property type="entry name" value="GxGYxYP_N"/>
    <property type="match status" value="1"/>
</dbReference>
<dbReference type="Gene3D" id="3.20.20.490">
    <property type="entry name" value="GxGYxYP glycoside hydrolase, C-terminal domain"/>
    <property type="match status" value="1"/>
</dbReference>
<feature type="domain" description="GxGYxYP putative glycoside hydrolase third N-terminal" evidence="6">
    <location>
        <begin position="357"/>
        <end position="436"/>
    </location>
</feature>
<dbReference type="Pfam" id="PF20957">
    <property type="entry name" value="GxGYxYP_N_2nd"/>
    <property type="match status" value="1"/>
</dbReference>
<dbReference type="AlphaFoldDB" id="A0A4R8PXL6"/>
<gene>
    <name evidence="7" type="ORF">C8035_v010371</name>
</gene>
<feature type="signal peptide" evidence="2">
    <location>
        <begin position="1"/>
        <end position="29"/>
    </location>
</feature>
<evidence type="ECO:0000259" key="6">
    <source>
        <dbReference type="Pfam" id="PF20958"/>
    </source>
</evidence>
<feature type="domain" description="GxGYxYP putative glycoside hydrolase C-terminal" evidence="3">
    <location>
        <begin position="483"/>
        <end position="710"/>
    </location>
</feature>
<dbReference type="InterPro" id="IPR032626">
    <property type="entry name" value="GxGYxYP_N_1st"/>
</dbReference>
<name>A0A4R8PXL6_9PEZI</name>
<keyword evidence="2" id="KW-0732">Signal</keyword>
<evidence type="ECO:0000313" key="7">
    <source>
        <dbReference type="EMBL" id="TDZ27425.1"/>
    </source>
</evidence>
<keyword evidence="8" id="KW-1185">Reference proteome</keyword>
<dbReference type="PANTHER" id="PTHR37321">
    <property type="entry name" value="EXPORTED PROTEIN-RELATED"/>
    <property type="match status" value="1"/>
</dbReference>
<evidence type="ECO:0000313" key="8">
    <source>
        <dbReference type="Proteomes" id="UP000295083"/>
    </source>
</evidence>
<dbReference type="InterPro" id="IPR048309">
    <property type="entry name" value="GxGYxYP_N_3rd"/>
</dbReference>
<evidence type="ECO:0000256" key="2">
    <source>
        <dbReference type="SAM" id="SignalP"/>
    </source>
</evidence>
<dbReference type="InterPro" id="IPR025832">
    <property type="entry name" value="GxGYxYP_C"/>
</dbReference>
<evidence type="ECO:0000256" key="1">
    <source>
        <dbReference type="SAM" id="MobiDB-lite"/>
    </source>
</evidence>
<dbReference type="Proteomes" id="UP000295083">
    <property type="component" value="Unassembled WGS sequence"/>
</dbReference>
<dbReference type="PANTHER" id="PTHR37321:SF1">
    <property type="entry name" value="EXPORTED PROTEIN"/>
    <property type="match status" value="1"/>
</dbReference>
<feature type="region of interest" description="Disordered" evidence="1">
    <location>
        <begin position="446"/>
        <end position="480"/>
    </location>
</feature>
<evidence type="ECO:0000259" key="5">
    <source>
        <dbReference type="Pfam" id="PF20957"/>
    </source>
</evidence>
<proteinExistence type="predicted"/>
<feature type="domain" description="GxGYxYP putative glycoside hydrolase first N-terminal" evidence="4">
    <location>
        <begin position="60"/>
        <end position="129"/>
    </location>
</feature>
<sequence>MARLGTPSAFFSWPYLILTLNVLTALCSSSSSGNDLDWPANRALPLFPDAAKDIEYVKLTGLAGDEQMLLVSLQGLVNRQRPRLYMSWSQDENNSDDMINEAWLRQIESQGFRSSNTSGSPLQLIERYKPDISGAIVYDTRLPDTINVASTLAGISGAVLATEELAQRFNLSVIEDLRGRFKNKFDLYQYAAESIWPKTTNRLITAIKPVSAVLFANNTWDTLLTTNSSVRDGSNNGTFKIGLTRFVNRRGVVYVNISDAFPGDGYGPSVYRVKLMVDGNRTIADFQPGTEAEDPYLFDDGGSHLADYPGGWRFADGSAAIIYKFEFPHRATRLTLSLSMWNQYQVSATSMQPGYHKENAVFRDYIVATSAPCAWLDSNKPREAALLDTLLSGFQQNAAYLGWFPNGDEMAGVTQLAKHGVYVAATDFYFNPTLFSGVRNSTHAEEAAASETAASETAASEMGTSLSSPGHPPRSPSRQQSPKAVLCLVYLEGDNVQYNQRAMLAHWTDPARGSVPLGWTISPLLRDIGPGILAYYQRTATPNDVLVAGPDGAGYTYPGSWPAEALKKYLEQSGVYMRATKTDRVLFVYDRVNATDTPPSPELAVAFRDAVGRGRLRGLLYGQFVSTAEELQVNVTDGFPVANVVSIGGAEAGAAVLRNISDRWQGSGPVFIAGAVGAFDVSPTAVKSMVEQLGDDFEVVRPDVWFEMLRKKD</sequence>
<reference evidence="7 8" key="1">
    <citation type="submission" date="2018-11" db="EMBL/GenBank/DDBJ databases">
        <title>Genome sequence and assembly of Colletotrichum spinosum.</title>
        <authorList>
            <person name="Gan P."/>
            <person name="Shirasu K."/>
        </authorList>
    </citation>
    <scope>NUCLEOTIDE SEQUENCE [LARGE SCALE GENOMIC DNA]</scope>
    <source>
        <strain evidence="7 8">CBS 515.97</strain>
    </source>
</reference>
<dbReference type="InterPro" id="IPR038410">
    <property type="entry name" value="GxGYxYP_C_sf"/>
</dbReference>
<dbReference type="EMBL" id="QAPG01003791">
    <property type="protein sequence ID" value="TDZ27425.1"/>
    <property type="molecule type" value="Genomic_DNA"/>
</dbReference>
<accession>A0A4R8PXL6</accession>
<dbReference type="InterPro" id="IPR048310">
    <property type="entry name" value="GxGYxYP_N_2nd"/>
</dbReference>
<feature type="compositionally biased region" description="Low complexity" evidence="1">
    <location>
        <begin position="447"/>
        <end position="461"/>
    </location>
</feature>
<feature type="domain" description="GxGYxYP putative glycoside hydrolase second N-terminal" evidence="5">
    <location>
        <begin position="132"/>
        <end position="198"/>
    </location>
</feature>
<dbReference type="Pfam" id="PF14323">
    <property type="entry name" value="GxGYxYP_C"/>
    <property type="match status" value="1"/>
</dbReference>
<evidence type="ECO:0000259" key="3">
    <source>
        <dbReference type="Pfam" id="PF14323"/>
    </source>
</evidence>
<dbReference type="Pfam" id="PF20958">
    <property type="entry name" value="GxGYxYP_N_3rd"/>
    <property type="match status" value="1"/>
</dbReference>
<protein>
    <submittedName>
        <fullName evidence="7">Uncharacterized protein</fullName>
    </submittedName>
</protein>
<feature type="chain" id="PRO_5020838688" evidence="2">
    <location>
        <begin position="30"/>
        <end position="713"/>
    </location>
</feature>
<evidence type="ECO:0000259" key="4">
    <source>
        <dbReference type="Pfam" id="PF16216"/>
    </source>
</evidence>